<gene>
    <name evidence="3" type="ORF">GCM10025778_16830</name>
</gene>
<keyword evidence="1" id="KW-1133">Transmembrane helix</keyword>
<dbReference type="SUPFAM" id="SSF53474">
    <property type="entry name" value="alpha/beta-Hydrolases"/>
    <property type="match status" value="1"/>
</dbReference>
<accession>A0ABP9TNX1</accession>
<protein>
    <submittedName>
        <fullName evidence="3">Alpha/beta hydrolase</fullName>
    </submittedName>
</protein>
<dbReference type="GO" id="GO:0016787">
    <property type="term" value="F:hydrolase activity"/>
    <property type="evidence" value="ECO:0007669"/>
    <property type="project" value="UniProtKB-KW"/>
</dbReference>
<dbReference type="Gene3D" id="3.40.50.1820">
    <property type="entry name" value="alpha/beta hydrolase"/>
    <property type="match status" value="1"/>
</dbReference>
<sequence>MAHKRASSLIPTRSDAALLWFTRIVASLGMAITAWAALRTGSMLVHGHPAYVVLLVIVFLAGAVLALRTWLKRTVPRRRFKALRMVGLVAWLGVAGLAWWLVPFSAVEPALSAMDSDANLTVTESAGQILLAPTGTTSEVGVFFQPGARVDARAYAAVLRPLAENGFTVVIPKQPFGIAFLSTGAFDSARAEHRPVDRWVLGGHSLGGVVAAMNAETFARAANDPSAGLLFYASYPSTDMSALDLPTLSISGSQDGLATLVKVNDSKPRMPGGSLFTVIKGGSHADFGDYGPQPGDGKPTISRDFAREQISEASLAFVRSLAK</sequence>
<feature type="transmembrane region" description="Helical" evidence="1">
    <location>
        <begin position="50"/>
        <end position="71"/>
    </location>
</feature>
<dbReference type="InterPro" id="IPR029058">
    <property type="entry name" value="AB_hydrolase_fold"/>
</dbReference>
<dbReference type="Proteomes" id="UP001501257">
    <property type="component" value="Unassembled WGS sequence"/>
</dbReference>
<keyword evidence="1" id="KW-0472">Membrane</keyword>
<reference evidence="4" key="1">
    <citation type="journal article" date="2019" name="Int. J. Syst. Evol. Microbiol.">
        <title>The Global Catalogue of Microorganisms (GCM) 10K type strain sequencing project: providing services to taxonomists for standard genome sequencing and annotation.</title>
        <authorList>
            <consortium name="The Broad Institute Genomics Platform"/>
            <consortium name="The Broad Institute Genome Sequencing Center for Infectious Disease"/>
            <person name="Wu L."/>
            <person name="Ma J."/>
        </authorList>
    </citation>
    <scope>NUCLEOTIDE SEQUENCE [LARGE SCALE GENOMIC DNA]</scope>
    <source>
        <strain evidence="4">JCM 18952</strain>
    </source>
</reference>
<name>A0ABP9TNX1_9MICC</name>
<keyword evidence="4" id="KW-1185">Reference proteome</keyword>
<dbReference type="RefSeq" id="WP_210101609.1">
    <property type="nucleotide sequence ID" value="NZ_BAABLK010000027.1"/>
</dbReference>
<keyword evidence="3" id="KW-0378">Hydrolase</keyword>
<evidence type="ECO:0000259" key="2">
    <source>
        <dbReference type="Pfam" id="PF12695"/>
    </source>
</evidence>
<dbReference type="InterPro" id="IPR029059">
    <property type="entry name" value="AB_hydrolase_5"/>
</dbReference>
<proteinExistence type="predicted"/>
<feature type="transmembrane region" description="Helical" evidence="1">
    <location>
        <begin position="83"/>
        <end position="102"/>
    </location>
</feature>
<evidence type="ECO:0000256" key="1">
    <source>
        <dbReference type="SAM" id="Phobius"/>
    </source>
</evidence>
<evidence type="ECO:0000313" key="4">
    <source>
        <dbReference type="Proteomes" id="UP001501257"/>
    </source>
</evidence>
<dbReference type="EMBL" id="BAABLK010000027">
    <property type="protein sequence ID" value="GAA5227150.1"/>
    <property type="molecule type" value="Genomic_DNA"/>
</dbReference>
<feature type="transmembrane region" description="Helical" evidence="1">
    <location>
        <begin position="20"/>
        <end position="38"/>
    </location>
</feature>
<organism evidence="3 4">
    <name type="scientific">Paeniglutamicibacter antarcticus</name>
    <dbReference type="NCBI Taxonomy" id="494023"/>
    <lineage>
        <taxon>Bacteria</taxon>
        <taxon>Bacillati</taxon>
        <taxon>Actinomycetota</taxon>
        <taxon>Actinomycetes</taxon>
        <taxon>Micrococcales</taxon>
        <taxon>Micrococcaceae</taxon>
        <taxon>Paeniglutamicibacter</taxon>
    </lineage>
</organism>
<dbReference type="Pfam" id="PF12695">
    <property type="entry name" value="Abhydrolase_5"/>
    <property type="match status" value="1"/>
</dbReference>
<feature type="domain" description="Alpha/beta hydrolase fold-5" evidence="2">
    <location>
        <begin position="142"/>
        <end position="304"/>
    </location>
</feature>
<keyword evidence="1" id="KW-0812">Transmembrane</keyword>
<evidence type="ECO:0000313" key="3">
    <source>
        <dbReference type="EMBL" id="GAA5227150.1"/>
    </source>
</evidence>
<comment type="caution">
    <text evidence="3">The sequence shown here is derived from an EMBL/GenBank/DDBJ whole genome shotgun (WGS) entry which is preliminary data.</text>
</comment>